<dbReference type="GO" id="GO:0030682">
    <property type="term" value="P:symbiont-mediated perturbation of host defenses"/>
    <property type="evidence" value="ECO:0007669"/>
    <property type="project" value="InterPro"/>
</dbReference>
<evidence type="ECO:0000313" key="2">
    <source>
        <dbReference type="EMBL" id="JAC30958.1"/>
    </source>
</evidence>
<dbReference type="AlphaFoldDB" id="A0A023GDE6"/>
<name>A0A023GDE6_AMBTT</name>
<evidence type="ECO:0000256" key="1">
    <source>
        <dbReference type="SAM" id="SignalP"/>
    </source>
</evidence>
<proteinExistence type="evidence at transcript level"/>
<dbReference type="InterPro" id="IPR002970">
    <property type="entry name" value="Tick_his-bd"/>
</dbReference>
<dbReference type="GO" id="GO:0043176">
    <property type="term" value="F:amine binding"/>
    <property type="evidence" value="ECO:0007669"/>
    <property type="project" value="InterPro"/>
</dbReference>
<dbReference type="EMBL" id="GBBM01004460">
    <property type="protein sequence ID" value="JAC30958.1"/>
    <property type="molecule type" value="mRNA"/>
</dbReference>
<sequence>MLSMFVGIYTITIQSLVLAVVPFEDNPQFFIHQHTSYVTDLNEGLMVIRQTSGPLLHPATPCQALRKIEPAGTNAFRYQVYYTKPFPPHVITSFTTTMTTSITALHRHSNVIIYQTMEGGPFTPFKVMYAHVPSGCFIFVYNLREYGRACRLLRRARRASDRIPHHCWQVYRGNCPPDDLQIYMKHCAKAISHMSLQHLRTPQSL</sequence>
<feature type="signal peptide" evidence="1">
    <location>
        <begin position="1"/>
        <end position="19"/>
    </location>
</feature>
<accession>A0A023GDE6</accession>
<dbReference type="Pfam" id="PF02098">
    <property type="entry name" value="His_binding"/>
    <property type="match status" value="1"/>
</dbReference>
<keyword evidence="1" id="KW-0732">Signal</keyword>
<dbReference type="Gene3D" id="2.40.128.20">
    <property type="match status" value="1"/>
</dbReference>
<dbReference type="InterPro" id="IPR012674">
    <property type="entry name" value="Calycin"/>
</dbReference>
<organism evidence="2">
    <name type="scientific">Amblyomma triste</name>
    <name type="common">Neotropical tick</name>
    <dbReference type="NCBI Taxonomy" id="251400"/>
    <lineage>
        <taxon>Eukaryota</taxon>
        <taxon>Metazoa</taxon>
        <taxon>Ecdysozoa</taxon>
        <taxon>Arthropoda</taxon>
        <taxon>Chelicerata</taxon>
        <taxon>Arachnida</taxon>
        <taxon>Acari</taxon>
        <taxon>Parasitiformes</taxon>
        <taxon>Ixodida</taxon>
        <taxon>Ixodoidea</taxon>
        <taxon>Ixodidae</taxon>
        <taxon>Amblyomminae</taxon>
        <taxon>Amblyomma</taxon>
    </lineage>
</organism>
<feature type="chain" id="PRO_5001517689" evidence="1">
    <location>
        <begin position="20"/>
        <end position="205"/>
    </location>
</feature>
<protein>
    <submittedName>
        <fullName evidence="2">Putative secreted protein</fullName>
    </submittedName>
</protein>
<reference evidence="2" key="1">
    <citation type="submission" date="2014-03" db="EMBL/GenBank/DDBJ databases">
        <title>The sialotranscriptome of Amblyomma triste, Amblyomma parvum and Amblyomma cajennense ticks, uncovered by 454-based RNA-seq.</title>
        <authorList>
            <person name="Garcia G.R."/>
            <person name="Gardinassi L.G."/>
            <person name="Ribeiro J.M."/>
            <person name="Anatriello E."/>
            <person name="Ferreira B.R."/>
            <person name="Moreira H.N."/>
            <person name="Mafra C."/>
            <person name="Olegario M.M."/>
            <person name="Szabo P.J."/>
            <person name="Miranda-Santos I.K."/>
            <person name="Maruyama S.R."/>
        </authorList>
    </citation>
    <scope>NUCLEOTIDE SEQUENCE</scope>
    <source>
        <strain evidence="2">Mato Grasso do Sul</strain>
        <tissue evidence="2">Salivary glands</tissue>
    </source>
</reference>
<dbReference type="SUPFAM" id="SSF50814">
    <property type="entry name" value="Lipocalins"/>
    <property type="match status" value="1"/>
</dbReference>